<dbReference type="PANTHER" id="PTHR30292:SF0">
    <property type="entry name" value="5-OXOPROLINASE SUBUNIT A"/>
    <property type="match status" value="1"/>
</dbReference>
<accession>A0A495PL29</accession>
<dbReference type="EMBL" id="RBLG01000003">
    <property type="protein sequence ID" value="RKS50696.1"/>
    <property type="molecule type" value="Genomic_DNA"/>
</dbReference>
<proteinExistence type="predicted"/>
<dbReference type="Proteomes" id="UP000276282">
    <property type="component" value="Unassembled WGS sequence"/>
</dbReference>
<dbReference type="PANTHER" id="PTHR30292">
    <property type="entry name" value="UNCHARACTERIZED PROTEIN YBGL-RELATED"/>
    <property type="match status" value="1"/>
</dbReference>
<protein>
    <submittedName>
        <fullName evidence="1">UPF0271 protein</fullName>
    </submittedName>
</protein>
<dbReference type="GO" id="GO:0005975">
    <property type="term" value="P:carbohydrate metabolic process"/>
    <property type="evidence" value="ECO:0007669"/>
    <property type="project" value="InterPro"/>
</dbReference>
<comment type="caution">
    <text evidence="1">The sequence shown here is derived from an EMBL/GenBank/DDBJ whole genome shotgun (WGS) entry which is preliminary data.</text>
</comment>
<dbReference type="CDD" id="cd10801">
    <property type="entry name" value="LamB_YcsF_like_1"/>
    <property type="match status" value="1"/>
</dbReference>
<gene>
    <name evidence="1" type="ORF">BC962_2469</name>
</gene>
<dbReference type="Gene3D" id="3.20.20.370">
    <property type="entry name" value="Glycoside hydrolase/deacetylase"/>
    <property type="match status" value="1"/>
</dbReference>
<dbReference type="InterPro" id="IPR011330">
    <property type="entry name" value="Glyco_hydro/deAcase_b/a-brl"/>
</dbReference>
<dbReference type="NCBIfam" id="NF003816">
    <property type="entry name" value="PRK05406.1-5"/>
    <property type="match status" value="1"/>
</dbReference>
<evidence type="ECO:0000313" key="2">
    <source>
        <dbReference type="Proteomes" id="UP000276282"/>
    </source>
</evidence>
<sequence length="245" mass="27181">MKTIHINCDLGEGGKYDAQLMPHISACNIACGGHAGDVETMQKTVSLAIQNNVEIGAHPSYPDVENFGRKSLDISDYELKRSIQEQVFSLLEIVKKQGKKLSHIKAHGALYNDAARDEKIALIFINSILESKLNLPLYVPENSLISKLANGKIPMLFEGFADRNYNLDFSLVSREKTNALITQKEAVFLHLFSMFSKGEIVCVNNLKIPSNAVTFCLHSDTPNSVEILQFLAEKFNDLNIQIANG</sequence>
<reference evidence="1 2" key="1">
    <citation type="submission" date="2018-10" db="EMBL/GenBank/DDBJ databases">
        <title>Genomic Encyclopedia of Archaeal and Bacterial Type Strains, Phase II (KMG-II): from individual species to whole genera.</title>
        <authorList>
            <person name="Goeker M."/>
        </authorList>
    </citation>
    <scope>NUCLEOTIDE SEQUENCE [LARGE SCALE GENOMIC DNA]</scope>
    <source>
        <strain evidence="1 2">DSM 19839</strain>
    </source>
</reference>
<evidence type="ECO:0000313" key="1">
    <source>
        <dbReference type="EMBL" id="RKS50696.1"/>
    </source>
</evidence>
<dbReference type="SUPFAM" id="SSF88713">
    <property type="entry name" value="Glycoside hydrolase/deacetylase"/>
    <property type="match status" value="1"/>
</dbReference>
<dbReference type="RefSeq" id="WP_121346288.1">
    <property type="nucleotide sequence ID" value="NZ_RBLG01000003.1"/>
</dbReference>
<dbReference type="InterPro" id="IPR005501">
    <property type="entry name" value="LamB/YcsF/PxpA-like"/>
</dbReference>
<organism evidence="1 2">
    <name type="scientific">Gillisia mitskevichiae</name>
    <dbReference type="NCBI Taxonomy" id="270921"/>
    <lineage>
        <taxon>Bacteria</taxon>
        <taxon>Pseudomonadati</taxon>
        <taxon>Bacteroidota</taxon>
        <taxon>Flavobacteriia</taxon>
        <taxon>Flavobacteriales</taxon>
        <taxon>Flavobacteriaceae</taxon>
        <taxon>Gillisia</taxon>
    </lineage>
</organism>
<dbReference type="AlphaFoldDB" id="A0A495PL29"/>
<dbReference type="Pfam" id="PF03746">
    <property type="entry name" value="LamB_YcsF"/>
    <property type="match status" value="1"/>
</dbReference>
<name>A0A495PL29_9FLAO</name>
<keyword evidence="2" id="KW-1185">Reference proteome</keyword>
<dbReference type="OrthoDB" id="9773478at2"/>